<gene>
    <name evidence="1" type="ORF">GCM10007100_40130</name>
</gene>
<reference evidence="1" key="2">
    <citation type="submission" date="2020-09" db="EMBL/GenBank/DDBJ databases">
        <authorList>
            <person name="Sun Q."/>
            <person name="Kim S."/>
        </authorList>
    </citation>
    <scope>NUCLEOTIDE SEQUENCE</scope>
    <source>
        <strain evidence="1">KCTC 12988</strain>
    </source>
</reference>
<evidence type="ECO:0000313" key="2">
    <source>
        <dbReference type="Proteomes" id="UP000644507"/>
    </source>
</evidence>
<evidence type="ECO:0000313" key="1">
    <source>
        <dbReference type="EMBL" id="GHC68005.1"/>
    </source>
</evidence>
<dbReference type="EMBL" id="BMXI01000034">
    <property type="protein sequence ID" value="GHC68005.1"/>
    <property type="molecule type" value="Genomic_DNA"/>
</dbReference>
<dbReference type="RefSeq" id="WP_189574590.1">
    <property type="nucleotide sequence ID" value="NZ_BMXI01000034.1"/>
</dbReference>
<name>A0A918TXX0_9BACT</name>
<sequence length="129" mass="14743">MNRLANVILSLLAAILPGCRNGSQIEAEKLGPPVMDLHFVLTKNSDLIFEDSFQTFRKHKEEQELGYSISHQVVPDKAEIYDEVCQVIIRIESDDYRIAAHIPIHESETEESIEVDSYRLVFVCTLPDR</sequence>
<comment type="caution">
    <text evidence="1">The sequence shown here is derived from an EMBL/GenBank/DDBJ whole genome shotgun (WGS) entry which is preliminary data.</text>
</comment>
<reference evidence="1" key="1">
    <citation type="journal article" date="2014" name="Int. J. Syst. Evol. Microbiol.">
        <title>Complete genome sequence of Corynebacterium casei LMG S-19264T (=DSM 44701T), isolated from a smear-ripened cheese.</title>
        <authorList>
            <consortium name="US DOE Joint Genome Institute (JGI-PGF)"/>
            <person name="Walter F."/>
            <person name="Albersmeier A."/>
            <person name="Kalinowski J."/>
            <person name="Ruckert C."/>
        </authorList>
    </citation>
    <scope>NUCLEOTIDE SEQUENCE</scope>
    <source>
        <strain evidence="1">KCTC 12988</strain>
    </source>
</reference>
<keyword evidence="2" id="KW-1185">Reference proteome</keyword>
<protein>
    <submittedName>
        <fullName evidence="1">Uncharacterized protein</fullName>
    </submittedName>
</protein>
<accession>A0A918TXX0</accession>
<dbReference type="AlphaFoldDB" id="A0A918TXX0"/>
<organism evidence="1 2">
    <name type="scientific">Roseibacillus persicicus</name>
    <dbReference type="NCBI Taxonomy" id="454148"/>
    <lineage>
        <taxon>Bacteria</taxon>
        <taxon>Pseudomonadati</taxon>
        <taxon>Verrucomicrobiota</taxon>
        <taxon>Verrucomicrobiia</taxon>
        <taxon>Verrucomicrobiales</taxon>
        <taxon>Verrucomicrobiaceae</taxon>
        <taxon>Roseibacillus</taxon>
    </lineage>
</organism>
<dbReference type="Proteomes" id="UP000644507">
    <property type="component" value="Unassembled WGS sequence"/>
</dbReference>
<proteinExistence type="predicted"/>